<keyword evidence="11" id="KW-1185">Reference proteome</keyword>
<evidence type="ECO:0000256" key="5">
    <source>
        <dbReference type="ARBA" id="ARBA00022702"/>
    </source>
</evidence>
<feature type="region of interest" description="Disordered" evidence="7">
    <location>
        <begin position="81"/>
        <end position="105"/>
    </location>
</feature>
<organism evidence="10 11">
    <name type="scientific">Varanus komodoensis</name>
    <name type="common">Komodo dragon</name>
    <dbReference type="NCBI Taxonomy" id="61221"/>
    <lineage>
        <taxon>Eukaryota</taxon>
        <taxon>Metazoa</taxon>
        <taxon>Chordata</taxon>
        <taxon>Craniata</taxon>
        <taxon>Vertebrata</taxon>
        <taxon>Euteleostomi</taxon>
        <taxon>Lepidosauria</taxon>
        <taxon>Squamata</taxon>
        <taxon>Bifurcata</taxon>
        <taxon>Unidentata</taxon>
        <taxon>Episquamata</taxon>
        <taxon>Toxicofera</taxon>
        <taxon>Anguimorpha</taxon>
        <taxon>Paleoanguimorpha</taxon>
        <taxon>Varanoidea</taxon>
        <taxon>Varanidae</taxon>
        <taxon>Varanus</taxon>
    </lineage>
</organism>
<accession>A0A8D2J0H4</accession>
<sequence>MARTVSAASFLILLLLPLKSCLPLEWPQPPVARLLPISGLSWERRLSHAAWGSEPGIPPAPSEEGLFQDLGALRPCKSLEAKTARQQQRDARAASSSKRRDGRPNSLDLTFHLLREFLEMSREETLAQKARSNKILLQSIGK</sequence>
<evidence type="ECO:0000313" key="11">
    <source>
        <dbReference type="Proteomes" id="UP000694545"/>
    </source>
</evidence>
<evidence type="ECO:0000256" key="1">
    <source>
        <dbReference type="ARBA" id="ARBA00004613"/>
    </source>
</evidence>
<dbReference type="Ensembl" id="ENSVKKT00000002072.1">
    <property type="protein sequence ID" value="ENSVKKP00000002007.1"/>
    <property type="gene ID" value="ENSVKKG00000001637.1"/>
</dbReference>
<dbReference type="Proteomes" id="UP000694545">
    <property type="component" value="Unplaced"/>
</dbReference>
<protein>
    <recommendedName>
        <fullName evidence="9">Corticotropin-releasing factor domain-containing protein</fullName>
    </recommendedName>
</protein>
<dbReference type="GO" id="GO:0005615">
    <property type="term" value="C:extracellular space"/>
    <property type="evidence" value="ECO:0007669"/>
    <property type="project" value="TreeGrafter"/>
</dbReference>
<keyword evidence="5" id="KW-0372">Hormone</keyword>
<dbReference type="SMART" id="SM00039">
    <property type="entry name" value="CRF"/>
    <property type="match status" value="1"/>
</dbReference>
<proteinExistence type="inferred from homology"/>
<feature type="compositionally biased region" description="Basic and acidic residues" evidence="7">
    <location>
        <begin position="81"/>
        <end position="103"/>
    </location>
</feature>
<evidence type="ECO:0000259" key="9">
    <source>
        <dbReference type="SMART" id="SM00039"/>
    </source>
</evidence>
<reference evidence="10" key="2">
    <citation type="submission" date="2025-09" db="UniProtKB">
        <authorList>
            <consortium name="Ensembl"/>
        </authorList>
    </citation>
    <scope>IDENTIFICATION</scope>
</reference>
<dbReference type="GO" id="GO:0051464">
    <property type="term" value="P:positive regulation of cortisol secretion"/>
    <property type="evidence" value="ECO:0007669"/>
    <property type="project" value="TreeGrafter"/>
</dbReference>
<dbReference type="InterPro" id="IPR000187">
    <property type="entry name" value="CRF"/>
</dbReference>
<dbReference type="PRINTS" id="PR01612">
    <property type="entry name" value="CRFFAMILY"/>
</dbReference>
<dbReference type="PANTHER" id="PTHR15035:SF9">
    <property type="entry name" value="CORTICOLIBERIN"/>
    <property type="match status" value="1"/>
</dbReference>
<evidence type="ECO:0000256" key="8">
    <source>
        <dbReference type="SAM" id="SignalP"/>
    </source>
</evidence>
<dbReference type="OMA" id="PLQPRWE"/>
<comment type="subcellular location">
    <subcellularLocation>
        <location evidence="1">Secreted</location>
    </subcellularLocation>
</comment>
<dbReference type="InterPro" id="IPR003620">
    <property type="entry name" value="Urocortin_CRF"/>
</dbReference>
<evidence type="ECO:0000256" key="2">
    <source>
        <dbReference type="ARBA" id="ARBA00009287"/>
    </source>
</evidence>
<evidence type="ECO:0000313" key="10">
    <source>
        <dbReference type="Ensembl" id="ENSVKKP00000002007.1"/>
    </source>
</evidence>
<feature type="chain" id="PRO_5034082243" description="Corticotropin-releasing factor domain-containing protein" evidence="8">
    <location>
        <begin position="24"/>
        <end position="142"/>
    </location>
</feature>
<dbReference type="Gene3D" id="6.10.250.1920">
    <property type="match status" value="1"/>
</dbReference>
<evidence type="ECO:0000256" key="3">
    <source>
        <dbReference type="ARBA" id="ARBA00022525"/>
    </source>
</evidence>
<evidence type="ECO:0000256" key="4">
    <source>
        <dbReference type="ARBA" id="ARBA00022685"/>
    </source>
</evidence>
<evidence type="ECO:0000256" key="7">
    <source>
        <dbReference type="SAM" id="MobiDB-lite"/>
    </source>
</evidence>
<keyword evidence="4" id="KW-0165">Cleavage on pair of basic residues</keyword>
<reference evidence="10" key="1">
    <citation type="submission" date="2025-08" db="UniProtKB">
        <authorList>
            <consortium name="Ensembl"/>
        </authorList>
    </citation>
    <scope>IDENTIFICATION</scope>
</reference>
<dbReference type="GO" id="GO:0032811">
    <property type="term" value="P:negative regulation of epinephrine secretion"/>
    <property type="evidence" value="ECO:0007669"/>
    <property type="project" value="TreeGrafter"/>
</dbReference>
<comment type="similarity">
    <text evidence="2">Belongs to the sauvagine/corticotropin-releasing factor/urotensin I family.</text>
</comment>
<feature type="domain" description="Corticotropin-releasing factor" evidence="9">
    <location>
        <begin position="101"/>
        <end position="140"/>
    </location>
</feature>
<dbReference type="GO" id="GO:0017045">
    <property type="term" value="F:corticotropin-releasing hormone activity"/>
    <property type="evidence" value="ECO:0007669"/>
    <property type="project" value="TreeGrafter"/>
</dbReference>
<name>A0A8D2J0H4_VARKO</name>
<dbReference type="Pfam" id="PF00473">
    <property type="entry name" value="CRF"/>
    <property type="match status" value="1"/>
</dbReference>
<keyword evidence="6 8" id="KW-0732">Signal</keyword>
<dbReference type="AlphaFoldDB" id="A0A8D2J0H4"/>
<evidence type="ECO:0000256" key="6">
    <source>
        <dbReference type="ARBA" id="ARBA00022729"/>
    </source>
</evidence>
<keyword evidence="3" id="KW-0964">Secreted</keyword>
<feature type="signal peptide" evidence="8">
    <location>
        <begin position="1"/>
        <end position="23"/>
    </location>
</feature>
<dbReference type="PANTHER" id="PTHR15035">
    <property type="entry name" value="CORTICOLIBERIN/UROCORTIN"/>
    <property type="match status" value="1"/>
</dbReference>
<dbReference type="GO" id="GO:0070093">
    <property type="term" value="P:negative regulation of glucagon secretion"/>
    <property type="evidence" value="ECO:0007669"/>
    <property type="project" value="TreeGrafter"/>
</dbReference>